<dbReference type="InterPro" id="IPR036291">
    <property type="entry name" value="NAD(P)-bd_dom_sf"/>
</dbReference>
<dbReference type="Gene3D" id="3.90.180.10">
    <property type="entry name" value="Medium-chain alcohol dehydrogenases, catalytic domain"/>
    <property type="match status" value="1"/>
</dbReference>
<accession>A0A517YSE2</accession>
<dbReference type="SMART" id="SM00829">
    <property type="entry name" value="PKS_ER"/>
    <property type="match status" value="1"/>
</dbReference>
<dbReference type="EMBL" id="CP036425">
    <property type="protein sequence ID" value="QDU33131.1"/>
    <property type="molecule type" value="Genomic_DNA"/>
</dbReference>
<evidence type="ECO:0000259" key="1">
    <source>
        <dbReference type="SMART" id="SM00829"/>
    </source>
</evidence>
<gene>
    <name evidence="2" type="ORF">KS4_11740</name>
</gene>
<dbReference type="Pfam" id="PF13602">
    <property type="entry name" value="ADH_zinc_N_2"/>
    <property type="match status" value="1"/>
</dbReference>
<dbReference type="InterPro" id="IPR050700">
    <property type="entry name" value="YIM1/Zinc_Alcohol_DH_Fams"/>
</dbReference>
<dbReference type="Gene3D" id="3.40.50.720">
    <property type="entry name" value="NAD(P)-binding Rossmann-like Domain"/>
    <property type="match status" value="1"/>
</dbReference>
<dbReference type="PANTHER" id="PTHR11695">
    <property type="entry name" value="ALCOHOL DEHYDROGENASE RELATED"/>
    <property type="match status" value="1"/>
</dbReference>
<reference evidence="2 3" key="1">
    <citation type="submission" date="2019-02" db="EMBL/GenBank/DDBJ databases">
        <title>Deep-cultivation of Planctomycetes and their phenomic and genomic characterization uncovers novel biology.</title>
        <authorList>
            <person name="Wiegand S."/>
            <person name="Jogler M."/>
            <person name="Boedeker C."/>
            <person name="Pinto D."/>
            <person name="Vollmers J."/>
            <person name="Rivas-Marin E."/>
            <person name="Kohn T."/>
            <person name="Peeters S.H."/>
            <person name="Heuer A."/>
            <person name="Rast P."/>
            <person name="Oberbeckmann S."/>
            <person name="Bunk B."/>
            <person name="Jeske O."/>
            <person name="Meyerdierks A."/>
            <person name="Storesund J.E."/>
            <person name="Kallscheuer N."/>
            <person name="Luecker S."/>
            <person name="Lage O.M."/>
            <person name="Pohl T."/>
            <person name="Merkel B.J."/>
            <person name="Hornburger P."/>
            <person name="Mueller R.-W."/>
            <person name="Bruemmer F."/>
            <person name="Labrenz M."/>
            <person name="Spormann A.M."/>
            <person name="Op den Camp H."/>
            <person name="Overmann J."/>
            <person name="Amann R."/>
            <person name="Jetten M.S.M."/>
            <person name="Mascher T."/>
            <person name="Medema M.H."/>
            <person name="Devos D.P."/>
            <person name="Kaster A.-K."/>
            <person name="Ovreas L."/>
            <person name="Rohde M."/>
            <person name="Galperin M.Y."/>
            <person name="Jogler C."/>
        </authorList>
    </citation>
    <scope>NUCLEOTIDE SEQUENCE [LARGE SCALE GENOMIC DNA]</scope>
    <source>
        <strain evidence="2 3">KS4</strain>
    </source>
</reference>
<dbReference type="GO" id="GO:0016491">
    <property type="term" value="F:oxidoreductase activity"/>
    <property type="evidence" value="ECO:0007669"/>
    <property type="project" value="InterPro"/>
</dbReference>
<feature type="domain" description="Enoyl reductase (ER)" evidence="1">
    <location>
        <begin position="10"/>
        <end position="320"/>
    </location>
</feature>
<sequence>MKAAIYKSYGPPSVLSVQDVPQPTPKPNQCLIRIIASSVTTGDTTIRAFKKIPLLFYIPARFMFGITKPRKQILGNQFSGIIESAGNNTSQFKTGDHVFGFTGTGFGANAQYICLPEKNIAIKPSNLTHEQAAIVPFGGITALYFLSLANLKPNQNILIIGATGAVGSFATQLAKHSGATVTAVCSQSNHPFAKSLGATHTIDYQSQSLDTLNQTYDVIFDTVGKSSYPAIKHILTPTGTYLTTTFGSRELLHMLLTKLTSKQRVICAINPDRQQDLITLRTHIEAGHISPFIDQTFTLGRIADAHTYVEQGHTKGAVAITIPSS</sequence>
<keyword evidence="3" id="KW-1185">Reference proteome</keyword>
<organism evidence="2 3">
    <name type="scientific">Poriferisphaera corsica</name>
    <dbReference type="NCBI Taxonomy" id="2528020"/>
    <lineage>
        <taxon>Bacteria</taxon>
        <taxon>Pseudomonadati</taxon>
        <taxon>Planctomycetota</taxon>
        <taxon>Phycisphaerae</taxon>
        <taxon>Phycisphaerales</taxon>
        <taxon>Phycisphaeraceae</taxon>
        <taxon>Poriferisphaera</taxon>
    </lineage>
</organism>
<dbReference type="SUPFAM" id="SSF50129">
    <property type="entry name" value="GroES-like"/>
    <property type="match status" value="1"/>
</dbReference>
<dbReference type="InterPro" id="IPR020843">
    <property type="entry name" value="ER"/>
</dbReference>
<dbReference type="AlphaFoldDB" id="A0A517YSE2"/>
<dbReference type="KEGG" id="pcor:KS4_11740"/>
<dbReference type="InterPro" id="IPR011032">
    <property type="entry name" value="GroES-like_sf"/>
</dbReference>
<proteinExistence type="predicted"/>
<dbReference type="PANTHER" id="PTHR11695:SF648">
    <property type="entry name" value="ZINC-BINDING OXIDOREDUCTASE"/>
    <property type="match status" value="1"/>
</dbReference>
<dbReference type="RefSeq" id="WP_200761609.1">
    <property type="nucleotide sequence ID" value="NZ_CP036425.1"/>
</dbReference>
<evidence type="ECO:0000313" key="2">
    <source>
        <dbReference type="EMBL" id="QDU33131.1"/>
    </source>
</evidence>
<protein>
    <submittedName>
        <fullName evidence="2">Zinc-type alcohol dehydrogenase-like protein</fullName>
    </submittedName>
</protein>
<evidence type="ECO:0000313" key="3">
    <source>
        <dbReference type="Proteomes" id="UP000317369"/>
    </source>
</evidence>
<dbReference type="Pfam" id="PF08240">
    <property type="entry name" value="ADH_N"/>
    <property type="match status" value="1"/>
</dbReference>
<dbReference type="CDD" id="cd08267">
    <property type="entry name" value="MDR1"/>
    <property type="match status" value="1"/>
</dbReference>
<dbReference type="InterPro" id="IPR013154">
    <property type="entry name" value="ADH-like_N"/>
</dbReference>
<dbReference type="SUPFAM" id="SSF51735">
    <property type="entry name" value="NAD(P)-binding Rossmann-fold domains"/>
    <property type="match status" value="1"/>
</dbReference>
<name>A0A517YSE2_9BACT</name>
<dbReference type="Proteomes" id="UP000317369">
    <property type="component" value="Chromosome"/>
</dbReference>